<reference evidence="8" key="1">
    <citation type="journal article" date="2019" name="Database">
        <title>The radish genome database (RadishGD): an integrated information resource for radish genomics.</title>
        <authorList>
            <person name="Yu H.J."/>
            <person name="Baek S."/>
            <person name="Lee Y.J."/>
            <person name="Cho A."/>
            <person name="Mun J.H."/>
        </authorList>
    </citation>
    <scope>NUCLEOTIDE SEQUENCE [LARGE SCALE GENOMIC DNA]</scope>
    <source>
        <strain evidence="8">cv. WK10039</strain>
    </source>
</reference>
<dbReference type="GO" id="GO:0051117">
    <property type="term" value="F:ATPase binding"/>
    <property type="evidence" value="ECO:0007669"/>
    <property type="project" value="TreeGrafter"/>
</dbReference>
<name>A0A9W3DQR8_RAPSA</name>
<evidence type="ECO:0000256" key="4">
    <source>
        <dbReference type="ARBA" id="ARBA00022692"/>
    </source>
</evidence>
<keyword evidence="5" id="KW-1133">Transmembrane helix</keyword>
<dbReference type="KEGG" id="rsz:130512367"/>
<dbReference type="RefSeq" id="XP_056866261.1">
    <property type="nucleotide sequence ID" value="XM_057010281.1"/>
</dbReference>
<evidence type="ECO:0000313" key="8">
    <source>
        <dbReference type="Proteomes" id="UP000504610"/>
    </source>
</evidence>
<evidence type="ECO:0000256" key="6">
    <source>
        <dbReference type="ARBA" id="ARBA00023065"/>
    </source>
</evidence>
<sequence length="160" mass="18236">MRERDCESDLVTAETRGGGGCCPLMDLMRSEPMQLVQVIVPMESAHLTVSYLGNLGLVKFKDLNSENSPFQRTYAAQVTLYKCNVLWKKVCVDIFCSHLLILCYMKINVESWKLNLSKSMLIMTSCSALTMNLLSTSSFFKRLVNFLRQPIEVLLLNRVR</sequence>
<dbReference type="AlphaFoldDB" id="A0A9W3DQR8"/>
<evidence type="ECO:0000256" key="2">
    <source>
        <dbReference type="ARBA" id="ARBA00009904"/>
    </source>
</evidence>
<dbReference type="Proteomes" id="UP000504610">
    <property type="component" value="Chromosome 5"/>
</dbReference>
<evidence type="ECO:0000313" key="10">
    <source>
        <dbReference type="RefSeq" id="XP_056866261.1"/>
    </source>
</evidence>
<dbReference type="PANTHER" id="PTHR11629:SF110">
    <property type="entry name" value="V-TYPE PROTON ATPASE SUBUNIT A2"/>
    <property type="match status" value="1"/>
</dbReference>
<comment type="similarity">
    <text evidence="2">Belongs to the V-ATPase 116 kDa subunit family.</text>
</comment>
<proteinExistence type="inferred from homology"/>
<accession>A0A9W3DQR8</accession>
<keyword evidence="8" id="KW-1185">Reference proteome</keyword>
<evidence type="ECO:0000313" key="9">
    <source>
        <dbReference type="RefSeq" id="XP_056857506.1"/>
    </source>
</evidence>
<dbReference type="GO" id="GO:0007035">
    <property type="term" value="P:vacuolar acidification"/>
    <property type="evidence" value="ECO:0007669"/>
    <property type="project" value="TreeGrafter"/>
</dbReference>
<keyword evidence="6" id="KW-0406">Ion transport</keyword>
<gene>
    <name evidence="10" type="primary">LOC130512367</name>
    <name evidence="9" type="synonym">LOC108833423</name>
</gene>
<keyword evidence="4" id="KW-0812">Transmembrane</keyword>
<evidence type="ECO:0000256" key="1">
    <source>
        <dbReference type="ARBA" id="ARBA00004141"/>
    </source>
</evidence>
<dbReference type="OrthoDB" id="1692590at2759"/>
<evidence type="ECO:0000256" key="5">
    <source>
        <dbReference type="ARBA" id="ARBA00022989"/>
    </source>
</evidence>
<evidence type="ECO:0000256" key="3">
    <source>
        <dbReference type="ARBA" id="ARBA00022448"/>
    </source>
</evidence>
<dbReference type="GO" id="GO:0016471">
    <property type="term" value="C:vacuolar proton-transporting V-type ATPase complex"/>
    <property type="evidence" value="ECO:0007669"/>
    <property type="project" value="TreeGrafter"/>
</dbReference>
<evidence type="ECO:0000256" key="7">
    <source>
        <dbReference type="ARBA" id="ARBA00023136"/>
    </source>
</evidence>
<organism evidence="8 10">
    <name type="scientific">Raphanus sativus</name>
    <name type="common">Radish</name>
    <name type="synonym">Raphanus raphanistrum var. sativus</name>
    <dbReference type="NCBI Taxonomy" id="3726"/>
    <lineage>
        <taxon>Eukaryota</taxon>
        <taxon>Viridiplantae</taxon>
        <taxon>Streptophyta</taxon>
        <taxon>Embryophyta</taxon>
        <taxon>Tracheophyta</taxon>
        <taxon>Spermatophyta</taxon>
        <taxon>Magnoliopsida</taxon>
        <taxon>eudicotyledons</taxon>
        <taxon>Gunneridae</taxon>
        <taxon>Pentapetalae</taxon>
        <taxon>rosids</taxon>
        <taxon>malvids</taxon>
        <taxon>Brassicales</taxon>
        <taxon>Brassicaceae</taxon>
        <taxon>Brassiceae</taxon>
        <taxon>Raphanus</taxon>
    </lineage>
</organism>
<dbReference type="PANTHER" id="PTHR11629">
    <property type="entry name" value="VACUOLAR PROTON ATPASES"/>
    <property type="match status" value="1"/>
</dbReference>
<reference evidence="9 10" key="2">
    <citation type="submission" date="2025-04" db="UniProtKB">
        <authorList>
            <consortium name="RefSeq"/>
        </authorList>
    </citation>
    <scope>IDENTIFICATION</scope>
    <source>
        <tissue evidence="9 10">Leaf</tissue>
    </source>
</reference>
<comment type="subcellular location">
    <subcellularLocation>
        <location evidence="1">Membrane</location>
        <topology evidence="1">Multi-pass membrane protein</topology>
    </subcellularLocation>
</comment>
<dbReference type="GeneID" id="130512367"/>
<dbReference type="GO" id="GO:0046961">
    <property type="term" value="F:proton-transporting ATPase activity, rotational mechanism"/>
    <property type="evidence" value="ECO:0007669"/>
    <property type="project" value="InterPro"/>
</dbReference>
<keyword evidence="3" id="KW-0813">Transport</keyword>
<protein>
    <submittedName>
        <fullName evidence="9">Uncharacterized protein LOC108833423 isoform X1</fullName>
    </submittedName>
    <submittedName>
        <fullName evidence="10">Uncharacterized protein LOC130512367 isoform X1</fullName>
    </submittedName>
</protein>
<dbReference type="RefSeq" id="XP_056857506.1">
    <property type="nucleotide sequence ID" value="XM_057001526.1"/>
</dbReference>
<dbReference type="GO" id="GO:0033179">
    <property type="term" value="C:proton-transporting V-type ATPase, V0 domain"/>
    <property type="evidence" value="ECO:0007669"/>
    <property type="project" value="InterPro"/>
</dbReference>
<dbReference type="KEGG" id="rsz:108833423"/>
<dbReference type="InterPro" id="IPR002490">
    <property type="entry name" value="V-ATPase_116kDa_su"/>
</dbReference>
<keyword evidence="7" id="KW-0472">Membrane</keyword>